<gene>
    <name evidence="2" type="ORF">EKH80_07790</name>
</gene>
<organism evidence="2 3">
    <name type="scientific">Dyella choica</name>
    <dbReference type="NCBI Taxonomy" id="1927959"/>
    <lineage>
        <taxon>Bacteria</taxon>
        <taxon>Pseudomonadati</taxon>
        <taxon>Pseudomonadota</taxon>
        <taxon>Gammaproteobacteria</taxon>
        <taxon>Lysobacterales</taxon>
        <taxon>Rhodanobacteraceae</taxon>
        <taxon>Dyella</taxon>
    </lineage>
</organism>
<keyword evidence="3" id="KW-1185">Reference proteome</keyword>
<dbReference type="EMBL" id="RYYV01000005">
    <property type="protein sequence ID" value="RUL76622.1"/>
    <property type="molecule type" value="Genomic_DNA"/>
</dbReference>
<sequence length="144" mass="15707">MCCLAEPAARRSWHILPKPALVSERKVTPGVAGYVREPIMRRYVLLALLITTCSARALQSIRVGSQLLVVGDSTARVKELLGQPSVRASSSSGQCKARKAVSGASGRGKQRKAGCQQWQYRRDGHTTTFFIVDGKIARIDDVAR</sequence>
<feature type="region of interest" description="Disordered" evidence="1">
    <location>
        <begin position="86"/>
        <end position="116"/>
    </location>
</feature>
<reference evidence="2 3" key="1">
    <citation type="submission" date="2018-12" db="EMBL/GenBank/DDBJ databases">
        <title>Dyella dinghuensis sp. nov. DHOA06 and Dyella choica sp. nov. 4M-K27, isolated from forest soil.</title>
        <authorList>
            <person name="Qiu L.-H."/>
            <person name="Gao Z.-H."/>
        </authorList>
    </citation>
    <scope>NUCLEOTIDE SEQUENCE [LARGE SCALE GENOMIC DNA]</scope>
    <source>
        <strain evidence="2 3">4M-K27</strain>
    </source>
</reference>
<protein>
    <submittedName>
        <fullName evidence="2">DUF2845 domain-containing protein</fullName>
    </submittedName>
</protein>
<evidence type="ECO:0000313" key="2">
    <source>
        <dbReference type="EMBL" id="RUL76622.1"/>
    </source>
</evidence>
<evidence type="ECO:0000313" key="3">
    <source>
        <dbReference type="Proteomes" id="UP000274358"/>
    </source>
</evidence>
<dbReference type="AlphaFoldDB" id="A0A3S0WWF2"/>
<dbReference type="Proteomes" id="UP000274358">
    <property type="component" value="Unassembled WGS sequence"/>
</dbReference>
<proteinExistence type="predicted"/>
<name>A0A3S0WWF2_9GAMM</name>
<accession>A0A3S0WWF2</accession>
<evidence type="ECO:0000256" key="1">
    <source>
        <dbReference type="SAM" id="MobiDB-lite"/>
    </source>
</evidence>
<comment type="caution">
    <text evidence="2">The sequence shown here is derived from an EMBL/GenBank/DDBJ whole genome shotgun (WGS) entry which is preliminary data.</text>
</comment>